<dbReference type="PANTHER" id="PTHR31339:SF9">
    <property type="entry name" value="PLASMIN AND FIBRONECTIN-BINDING PROTEIN A"/>
    <property type="match status" value="1"/>
</dbReference>
<dbReference type="InterPro" id="IPR051801">
    <property type="entry name" value="GH28_Enzymes"/>
</dbReference>
<name>A0ABR9APC8_9BACT</name>
<dbReference type="EMBL" id="JACYTQ010000004">
    <property type="protein sequence ID" value="MBD8489770.1"/>
    <property type="molecule type" value="Genomic_DNA"/>
</dbReference>
<protein>
    <submittedName>
        <fullName evidence="6">Exopolygalacturonase</fullName>
    </submittedName>
</protein>
<dbReference type="InterPro" id="IPR000743">
    <property type="entry name" value="Glyco_hydro_28"/>
</dbReference>
<evidence type="ECO:0000256" key="4">
    <source>
        <dbReference type="RuleBase" id="RU361169"/>
    </source>
</evidence>
<dbReference type="Pfam" id="PF00295">
    <property type="entry name" value="Glyco_hydro_28"/>
    <property type="match status" value="1"/>
</dbReference>
<accession>A0ABR9APC8</accession>
<evidence type="ECO:0000313" key="6">
    <source>
        <dbReference type="EMBL" id="MBD8489770.1"/>
    </source>
</evidence>
<dbReference type="InterPro" id="IPR011050">
    <property type="entry name" value="Pectin_lyase_fold/virulence"/>
</dbReference>
<dbReference type="Gene3D" id="2.160.20.10">
    <property type="entry name" value="Single-stranded right-handed beta-helix, Pectin lyase-like"/>
    <property type="match status" value="1"/>
</dbReference>
<keyword evidence="5" id="KW-0732">Signal</keyword>
<feature type="signal peptide" evidence="5">
    <location>
        <begin position="1"/>
        <end position="20"/>
    </location>
</feature>
<dbReference type="SUPFAM" id="SSF51126">
    <property type="entry name" value="Pectin lyase-like"/>
    <property type="match status" value="1"/>
</dbReference>
<comment type="caution">
    <text evidence="6">The sequence shown here is derived from an EMBL/GenBank/DDBJ whole genome shotgun (WGS) entry which is preliminary data.</text>
</comment>
<organism evidence="6 7">
    <name type="scientific">Echinicola arenosa</name>
    <dbReference type="NCBI Taxonomy" id="2774144"/>
    <lineage>
        <taxon>Bacteria</taxon>
        <taxon>Pseudomonadati</taxon>
        <taxon>Bacteroidota</taxon>
        <taxon>Cytophagia</taxon>
        <taxon>Cytophagales</taxon>
        <taxon>Cyclobacteriaceae</taxon>
        <taxon>Echinicola</taxon>
    </lineage>
</organism>
<keyword evidence="3 4" id="KW-0326">Glycosidase</keyword>
<gene>
    <name evidence="6" type="ORF">IFO69_13515</name>
</gene>
<feature type="chain" id="PRO_5047366721" evidence="5">
    <location>
        <begin position="21"/>
        <end position="443"/>
    </location>
</feature>
<reference evidence="6 7" key="1">
    <citation type="submission" date="2020-09" db="EMBL/GenBank/DDBJ databases">
        <title>Echinicola sp. CAU 1574 isolated from sand of Sido Beach.</title>
        <authorList>
            <person name="Kim W."/>
        </authorList>
    </citation>
    <scope>NUCLEOTIDE SEQUENCE [LARGE SCALE GENOMIC DNA]</scope>
    <source>
        <strain evidence="6 7">CAU 1574</strain>
    </source>
</reference>
<keyword evidence="2 4" id="KW-0378">Hydrolase</keyword>
<evidence type="ECO:0000313" key="7">
    <source>
        <dbReference type="Proteomes" id="UP000647133"/>
    </source>
</evidence>
<evidence type="ECO:0000256" key="1">
    <source>
        <dbReference type="ARBA" id="ARBA00008834"/>
    </source>
</evidence>
<evidence type="ECO:0000256" key="3">
    <source>
        <dbReference type="ARBA" id="ARBA00023295"/>
    </source>
</evidence>
<dbReference type="PANTHER" id="PTHR31339">
    <property type="entry name" value="PECTIN LYASE-RELATED"/>
    <property type="match status" value="1"/>
</dbReference>
<dbReference type="Proteomes" id="UP000647133">
    <property type="component" value="Unassembled WGS sequence"/>
</dbReference>
<proteinExistence type="inferred from homology"/>
<sequence length="443" mass="49913">MRNFLILFLLFTIFNSKAFAQKDTFPDGSPVPDWFSDTQATDIDQLGKHYRITDFGVVRDSTLLQTTRIQAIIDKAHEEGGGVIIIPAGTFLSGSLFFKQGTHLHLEEGAVLKGSDDISHFKLLMTRIEGQNRKYFAALVNADGLDGFTISGKGTLNGNGLRFWRAFWLRREWNPDCTNVDEMRPRLLFISNSKNVQVSDISLINSPFWTSHYYKCENVKILGLYIFAPHKPAKEKAPSSDAIDLDVCKNVLVKNCYMSVNDDAIALKGGKGPNADKDPDNGGNYNIIIEDCEFGYCHSALTCGSESIHNKNIILRRTKVSHATRLLWLKMRPDTPQHYEYIQLEDISGSAANMLYIKPWTQFFDLKGESGIKTSTANNISFHNINLECKRIFNTQSSDQYQVSELSLKNLSLSAPEEKGIDIDYIHHLQLENITLNGEKIAE</sequence>
<dbReference type="RefSeq" id="WP_192010654.1">
    <property type="nucleotide sequence ID" value="NZ_JACYTQ010000004.1"/>
</dbReference>
<dbReference type="InterPro" id="IPR012334">
    <property type="entry name" value="Pectin_lyas_fold"/>
</dbReference>
<keyword evidence="7" id="KW-1185">Reference proteome</keyword>
<evidence type="ECO:0000256" key="2">
    <source>
        <dbReference type="ARBA" id="ARBA00022801"/>
    </source>
</evidence>
<comment type="similarity">
    <text evidence="1 4">Belongs to the glycosyl hydrolase 28 family.</text>
</comment>
<evidence type="ECO:0000256" key="5">
    <source>
        <dbReference type="SAM" id="SignalP"/>
    </source>
</evidence>